<feature type="signal peptide" evidence="3">
    <location>
        <begin position="1"/>
        <end position="18"/>
    </location>
</feature>
<organism evidence="4 5">
    <name type="scientific">Podospora fimiseda</name>
    <dbReference type="NCBI Taxonomy" id="252190"/>
    <lineage>
        <taxon>Eukaryota</taxon>
        <taxon>Fungi</taxon>
        <taxon>Dikarya</taxon>
        <taxon>Ascomycota</taxon>
        <taxon>Pezizomycotina</taxon>
        <taxon>Sordariomycetes</taxon>
        <taxon>Sordariomycetidae</taxon>
        <taxon>Sordariales</taxon>
        <taxon>Podosporaceae</taxon>
        <taxon>Podospora</taxon>
    </lineage>
</organism>
<keyword evidence="3" id="KW-0732">Signal</keyword>
<keyword evidence="2" id="KW-0472">Membrane</keyword>
<feature type="chain" id="PRO_5043049022" description="Mid2 domain-containing protein" evidence="3">
    <location>
        <begin position="19"/>
        <end position="572"/>
    </location>
</feature>
<evidence type="ECO:0008006" key="6">
    <source>
        <dbReference type="Google" id="ProtNLM"/>
    </source>
</evidence>
<name>A0AAN6YPT8_9PEZI</name>
<dbReference type="AlphaFoldDB" id="A0AAN6YPT8"/>
<protein>
    <recommendedName>
        <fullName evidence="6">Mid2 domain-containing protein</fullName>
    </recommendedName>
</protein>
<comment type="caution">
    <text evidence="4">The sequence shown here is derived from an EMBL/GenBank/DDBJ whole genome shotgun (WGS) entry which is preliminary data.</text>
</comment>
<feature type="transmembrane region" description="Helical" evidence="2">
    <location>
        <begin position="516"/>
        <end position="540"/>
    </location>
</feature>
<dbReference type="EMBL" id="MU865522">
    <property type="protein sequence ID" value="KAK4221720.1"/>
    <property type="molecule type" value="Genomic_DNA"/>
</dbReference>
<sequence length="572" mass="61743">MLGSTLFSFISLAATCLAGETEGAFVHPRNLPGHSDTDTLSAVHRRLAKYARDNGGDSFETSHQFARNWTNYPLFGDGGISITITCLDCYILGSVGFEMAANEDVNVQVAISDATKQITDTVNTFTKLGSDTIEKLEELAELADTNKVRDFDFDNLIPAVSTAPDLTLGMSLTMDVYLKLDTKIPIQTTLVLPLYSSPLNLSFDVPGVNMGSSVSIDLILNSDGYEPIDMTSGIHLKIEDGIGFALEMFSKEITQMKSKGAKFEFLPLNVRSNAAALRGMLRVSLNTALELNTVKLPGSSIAEKFDKLIGTSGADFFTVRTGVEAGVVLEVAEFATNVTSWPGGREDGKECNKRIAEEYTFGLGATAVPTIALGPATAFDDKPLSIIPVFTTTMTPRCVNIVFEPAPTRSPNQKRQGNKETLAEISTEIIQTYDMCDVSNNCVGNGRHLFTTTQTFSTTITTTRGVIPTFPIALKNSLDKRSSPSTFGKSSFDIKPTSGPPKVYVESDKGSGGNKVVIGVMVGLVMPLLIGLIIAGVLLFRKHKLKQASLKMQNNLKDDDSAPCSQIYSSRR</sequence>
<proteinExistence type="predicted"/>
<accession>A0AAN6YPT8</accession>
<keyword evidence="2" id="KW-0812">Transmembrane</keyword>
<reference evidence="4" key="1">
    <citation type="journal article" date="2023" name="Mol. Phylogenet. Evol.">
        <title>Genome-scale phylogeny and comparative genomics of the fungal order Sordariales.</title>
        <authorList>
            <person name="Hensen N."/>
            <person name="Bonometti L."/>
            <person name="Westerberg I."/>
            <person name="Brannstrom I.O."/>
            <person name="Guillou S."/>
            <person name="Cros-Aarteil S."/>
            <person name="Calhoun S."/>
            <person name="Haridas S."/>
            <person name="Kuo A."/>
            <person name="Mondo S."/>
            <person name="Pangilinan J."/>
            <person name="Riley R."/>
            <person name="LaButti K."/>
            <person name="Andreopoulos B."/>
            <person name="Lipzen A."/>
            <person name="Chen C."/>
            <person name="Yan M."/>
            <person name="Daum C."/>
            <person name="Ng V."/>
            <person name="Clum A."/>
            <person name="Steindorff A."/>
            <person name="Ohm R.A."/>
            <person name="Martin F."/>
            <person name="Silar P."/>
            <person name="Natvig D.O."/>
            <person name="Lalanne C."/>
            <person name="Gautier V."/>
            <person name="Ament-Velasquez S.L."/>
            <person name="Kruys A."/>
            <person name="Hutchinson M.I."/>
            <person name="Powell A.J."/>
            <person name="Barry K."/>
            <person name="Miller A.N."/>
            <person name="Grigoriev I.V."/>
            <person name="Debuchy R."/>
            <person name="Gladieux P."/>
            <person name="Hiltunen Thoren M."/>
            <person name="Johannesson H."/>
        </authorList>
    </citation>
    <scope>NUCLEOTIDE SEQUENCE</scope>
    <source>
        <strain evidence="4">CBS 990.96</strain>
    </source>
</reference>
<keyword evidence="5" id="KW-1185">Reference proteome</keyword>
<keyword evidence="2" id="KW-1133">Transmembrane helix</keyword>
<evidence type="ECO:0000313" key="5">
    <source>
        <dbReference type="Proteomes" id="UP001301958"/>
    </source>
</evidence>
<evidence type="ECO:0000313" key="4">
    <source>
        <dbReference type="EMBL" id="KAK4221720.1"/>
    </source>
</evidence>
<dbReference type="Proteomes" id="UP001301958">
    <property type="component" value="Unassembled WGS sequence"/>
</dbReference>
<evidence type="ECO:0000256" key="3">
    <source>
        <dbReference type="SAM" id="SignalP"/>
    </source>
</evidence>
<gene>
    <name evidence="4" type="ORF">QBC38DRAFT_117916</name>
</gene>
<reference evidence="4" key="2">
    <citation type="submission" date="2023-05" db="EMBL/GenBank/DDBJ databases">
        <authorList>
            <consortium name="Lawrence Berkeley National Laboratory"/>
            <person name="Steindorff A."/>
            <person name="Hensen N."/>
            <person name="Bonometti L."/>
            <person name="Westerberg I."/>
            <person name="Brannstrom I.O."/>
            <person name="Guillou S."/>
            <person name="Cros-Aarteil S."/>
            <person name="Calhoun S."/>
            <person name="Haridas S."/>
            <person name="Kuo A."/>
            <person name="Mondo S."/>
            <person name="Pangilinan J."/>
            <person name="Riley R."/>
            <person name="Labutti K."/>
            <person name="Andreopoulos B."/>
            <person name="Lipzen A."/>
            <person name="Chen C."/>
            <person name="Yanf M."/>
            <person name="Daum C."/>
            <person name="Ng V."/>
            <person name="Clum A."/>
            <person name="Ohm R."/>
            <person name="Martin F."/>
            <person name="Silar P."/>
            <person name="Natvig D."/>
            <person name="Lalanne C."/>
            <person name="Gautier V."/>
            <person name="Ament-Velasquez S.L."/>
            <person name="Kruys A."/>
            <person name="Hutchinson M.I."/>
            <person name="Powell A.J."/>
            <person name="Barry K."/>
            <person name="Miller A.N."/>
            <person name="Grigoriev I.V."/>
            <person name="Debuchy R."/>
            <person name="Gladieux P."/>
            <person name="Thoren M.H."/>
            <person name="Johannesson H."/>
        </authorList>
    </citation>
    <scope>NUCLEOTIDE SEQUENCE</scope>
    <source>
        <strain evidence="4">CBS 990.96</strain>
    </source>
</reference>
<evidence type="ECO:0000256" key="1">
    <source>
        <dbReference type="SAM" id="MobiDB-lite"/>
    </source>
</evidence>
<evidence type="ECO:0000256" key="2">
    <source>
        <dbReference type="SAM" id="Phobius"/>
    </source>
</evidence>
<feature type="region of interest" description="Disordered" evidence="1">
    <location>
        <begin position="479"/>
        <end position="500"/>
    </location>
</feature>